<dbReference type="Proteomes" id="UP000244892">
    <property type="component" value="Chromosome"/>
</dbReference>
<dbReference type="OrthoDB" id="8907252at2"/>
<dbReference type="EMBL" id="CP029210">
    <property type="protein sequence ID" value="AWI54928.1"/>
    <property type="molecule type" value="Genomic_DNA"/>
</dbReference>
<organism evidence="3 4">
    <name type="scientific">Aquabacterium olei</name>
    <dbReference type="NCBI Taxonomy" id="1296669"/>
    <lineage>
        <taxon>Bacteria</taxon>
        <taxon>Pseudomonadati</taxon>
        <taxon>Pseudomonadota</taxon>
        <taxon>Betaproteobacteria</taxon>
        <taxon>Burkholderiales</taxon>
        <taxon>Aquabacterium</taxon>
    </lineage>
</organism>
<accession>A0A2U8FVV5</accession>
<sequence>MVAGVSSWIALAVALVCGVLLLRLLLRPARRARFDRFWVDRVGRGSLHRARHLGHALRRLWRRRADRREAARAAEDVINRARRARPGVDKDGNVYTPHSFKGPRKPH</sequence>
<dbReference type="AlphaFoldDB" id="A0A2U8FVV5"/>
<keyword evidence="2" id="KW-0812">Transmembrane</keyword>
<reference evidence="3 4" key="1">
    <citation type="submission" date="2018-05" db="EMBL/GenBank/DDBJ databases">
        <title>complete genome sequence of Aquabacterium olei NBRC 110486.</title>
        <authorList>
            <person name="Tang B."/>
            <person name="Chang J."/>
            <person name="Zhang L."/>
            <person name="Yang H."/>
        </authorList>
    </citation>
    <scope>NUCLEOTIDE SEQUENCE [LARGE SCALE GENOMIC DNA]</scope>
    <source>
        <strain evidence="3 4">NBRC 110486</strain>
    </source>
</reference>
<evidence type="ECO:0000313" key="4">
    <source>
        <dbReference type="Proteomes" id="UP000244892"/>
    </source>
</evidence>
<evidence type="ECO:0000313" key="3">
    <source>
        <dbReference type="EMBL" id="AWI54928.1"/>
    </source>
</evidence>
<proteinExistence type="predicted"/>
<feature type="region of interest" description="Disordered" evidence="1">
    <location>
        <begin position="82"/>
        <end position="107"/>
    </location>
</feature>
<name>A0A2U8FVV5_9BURK</name>
<dbReference type="RefSeq" id="WP_109038047.1">
    <property type="nucleotide sequence ID" value="NZ_CP029210.1"/>
</dbReference>
<dbReference type="KEGG" id="aon:DEH84_16995"/>
<feature type="transmembrane region" description="Helical" evidence="2">
    <location>
        <begin position="6"/>
        <end position="26"/>
    </location>
</feature>
<gene>
    <name evidence="3" type="ORF">DEH84_16995</name>
</gene>
<evidence type="ECO:0000256" key="2">
    <source>
        <dbReference type="SAM" id="Phobius"/>
    </source>
</evidence>
<keyword evidence="4" id="KW-1185">Reference proteome</keyword>
<keyword evidence="2" id="KW-1133">Transmembrane helix</keyword>
<keyword evidence="2" id="KW-0472">Membrane</keyword>
<evidence type="ECO:0000256" key="1">
    <source>
        <dbReference type="SAM" id="MobiDB-lite"/>
    </source>
</evidence>
<protein>
    <submittedName>
        <fullName evidence="3">Uncharacterized protein</fullName>
    </submittedName>
</protein>